<dbReference type="InterPro" id="IPR008996">
    <property type="entry name" value="IL1/FGF"/>
</dbReference>
<gene>
    <name evidence="2" type="ORF">GE061_013163</name>
</gene>
<dbReference type="SUPFAM" id="SSF50353">
    <property type="entry name" value="Cytokine"/>
    <property type="match status" value="1"/>
</dbReference>
<comment type="caution">
    <text evidence="2">The sequence shown here is derived from an EMBL/GenBank/DDBJ whole genome shotgun (WGS) entry which is preliminary data.</text>
</comment>
<reference evidence="2" key="1">
    <citation type="journal article" date="2021" name="Mol. Ecol. Resour.">
        <title>Apolygus lucorum genome provides insights into omnivorousness and mesophyll feeding.</title>
        <authorList>
            <person name="Liu Y."/>
            <person name="Liu H."/>
            <person name="Wang H."/>
            <person name="Huang T."/>
            <person name="Liu B."/>
            <person name="Yang B."/>
            <person name="Yin L."/>
            <person name="Li B."/>
            <person name="Zhang Y."/>
            <person name="Zhang S."/>
            <person name="Jiang F."/>
            <person name="Zhang X."/>
            <person name="Ren Y."/>
            <person name="Wang B."/>
            <person name="Wang S."/>
            <person name="Lu Y."/>
            <person name="Wu K."/>
            <person name="Fan W."/>
            <person name="Wang G."/>
        </authorList>
    </citation>
    <scope>NUCLEOTIDE SEQUENCE</scope>
    <source>
        <strain evidence="2">12Hb</strain>
    </source>
</reference>
<evidence type="ECO:0000256" key="1">
    <source>
        <dbReference type="SAM" id="SignalP"/>
    </source>
</evidence>
<feature type="chain" id="PRO_5035819063" evidence="1">
    <location>
        <begin position="24"/>
        <end position="92"/>
    </location>
</feature>
<feature type="signal peptide" evidence="1">
    <location>
        <begin position="1"/>
        <end position="23"/>
    </location>
</feature>
<organism evidence="2 3">
    <name type="scientific">Apolygus lucorum</name>
    <name type="common">Small green plant bug</name>
    <name type="synonym">Lygocoris lucorum</name>
    <dbReference type="NCBI Taxonomy" id="248454"/>
    <lineage>
        <taxon>Eukaryota</taxon>
        <taxon>Metazoa</taxon>
        <taxon>Ecdysozoa</taxon>
        <taxon>Arthropoda</taxon>
        <taxon>Hexapoda</taxon>
        <taxon>Insecta</taxon>
        <taxon>Pterygota</taxon>
        <taxon>Neoptera</taxon>
        <taxon>Paraneoptera</taxon>
        <taxon>Hemiptera</taxon>
        <taxon>Heteroptera</taxon>
        <taxon>Panheteroptera</taxon>
        <taxon>Cimicomorpha</taxon>
        <taxon>Miridae</taxon>
        <taxon>Mirini</taxon>
        <taxon>Apolygus</taxon>
    </lineage>
</organism>
<accession>A0A8S9XUN1</accession>
<sequence>MFLSGAGPRLILLVSAAVSVVLGASAPPHLKHIAGSSRKIRMYMVNAYLQLNLNGSVSGSSDDTSPSTEITFLQINFLERFGNGFAVRNRTE</sequence>
<evidence type="ECO:0000313" key="3">
    <source>
        <dbReference type="Proteomes" id="UP000466442"/>
    </source>
</evidence>
<proteinExistence type="predicted"/>
<dbReference type="AlphaFoldDB" id="A0A8S9XUN1"/>
<name>A0A8S9XUN1_APOLU</name>
<protein>
    <submittedName>
        <fullName evidence="2">Uncharacterized protein</fullName>
    </submittedName>
</protein>
<dbReference type="EMBL" id="WIXP02000004">
    <property type="protein sequence ID" value="KAF6212637.1"/>
    <property type="molecule type" value="Genomic_DNA"/>
</dbReference>
<dbReference type="Proteomes" id="UP000466442">
    <property type="component" value="Unassembled WGS sequence"/>
</dbReference>
<keyword evidence="1" id="KW-0732">Signal</keyword>
<evidence type="ECO:0000313" key="2">
    <source>
        <dbReference type="EMBL" id="KAF6212637.1"/>
    </source>
</evidence>
<keyword evidence="3" id="KW-1185">Reference proteome</keyword>